<protein>
    <recommendedName>
        <fullName evidence="12 13">DNA primase</fullName>
        <ecNumber evidence="12">2.7.7.101</ecNumber>
    </recommendedName>
</protein>
<dbReference type="InterPro" id="IPR050219">
    <property type="entry name" value="DnaG_primase"/>
</dbReference>
<dbReference type="Gene3D" id="3.90.980.10">
    <property type="entry name" value="DNA primase, catalytic core, N-terminal domain"/>
    <property type="match status" value="1"/>
</dbReference>
<keyword evidence="10 12" id="KW-0238">DNA-binding</keyword>
<evidence type="ECO:0000313" key="16">
    <source>
        <dbReference type="EMBL" id="MDG4475346.1"/>
    </source>
</evidence>
<dbReference type="GO" id="GO:0006269">
    <property type="term" value="P:DNA replication, synthesis of primer"/>
    <property type="evidence" value="ECO:0007669"/>
    <property type="project" value="UniProtKB-UniRule"/>
</dbReference>
<dbReference type="GO" id="GO:1990077">
    <property type="term" value="C:primosome complex"/>
    <property type="evidence" value="ECO:0007669"/>
    <property type="project" value="UniProtKB-KW"/>
</dbReference>
<comment type="function">
    <text evidence="12 13">RNA polymerase that catalyzes the synthesis of short RNA molecules used as primers for DNA polymerase during DNA replication.</text>
</comment>
<dbReference type="InterPro" id="IPR006295">
    <property type="entry name" value="DNA_primase_DnaG"/>
</dbReference>
<dbReference type="SMART" id="SM00400">
    <property type="entry name" value="ZnF_CHCC"/>
    <property type="match status" value="1"/>
</dbReference>
<dbReference type="HAMAP" id="MF_00974">
    <property type="entry name" value="DNA_primase_DnaG"/>
    <property type="match status" value="1"/>
</dbReference>
<evidence type="ECO:0000256" key="2">
    <source>
        <dbReference type="ARBA" id="ARBA00022515"/>
    </source>
</evidence>
<evidence type="ECO:0000256" key="13">
    <source>
        <dbReference type="PIRNR" id="PIRNR002811"/>
    </source>
</evidence>
<dbReference type="GO" id="GO:0008270">
    <property type="term" value="F:zinc ion binding"/>
    <property type="evidence" value="ECO:0007669"/>
    <property type="project" value="UniProtKB-UniRule"/>
</dbReference>
<comment type="cofactor">
    <cofactor evidence="12 13 14">
        <name>Zn(2+)</name>
        <dbReference type="ChEBI" id="CHEBI:29105"/>
    </cofactor>
    <text evidence="12 13 14">Binds 1 zinc ion per monomer.</text>
</comment>
<dbReference type="SUPFAM" id="SSF57783">
    <property type="entry name" value="Zinc beta-ribbon"/>
    <property type="match status" value="1"/>
</dbReference>
<keyword evidence="1 12" id="KW-0240">DNA-directed RNA polymerase</keyword>
<dbReference type="GO" id="GO:0005737">
    <property type="term" value="C:cytoplasm"/>
    <property type="evidence" value="ECO:0007669"/>
    <property type="project" value="TreeGrafter"/>
</dbReference>
<evidence type="ECO:0000256" key="11">
    <source>
        <dbReference type="ARBA" id="ARBA00023163"/>
    </source>
</evidence>
<comment type="catalytic activity">
    <reaction evidence="12">
        <text>ssDNA + n NTP = ssDNA/pppN(pN)n-1 hybrid + (n-1) diphosphate.</text>
        <dbReference type="EC" id="2.7.7.101"/>
    </reaction>
</comment>
<comment type="subunit">
    <text evidence="12">Monomer. Interacts with DnaB.</text>
</comment>
<dbReference type="FunFam" id="3.90.580.10:FF:000001">
    <property type="entry name" value="DNA primase"/>
    <property type="match status" value="1"/>
</dbReference>
<dbReference type="RefSeq" id="WP_307632320.1">
    <property type="nucleotide sequence ID" value="NZ_JAPHEH010000001.1"/>
</dbReference>
<feature type="zinc finger region" description="CHC2-type" evidence="12 14">
    <location>
        <begin position="40"/>
        <end position="64"/>
    </location>
</feature>
<feature type="domain" description="Toprim" evidence="15">
    <location>
        <begin position="260"/>
        <end position="339"/>
    </location>
</feature>
<dbReference type="NCBIfam" id="TIGR01391">
    <property type="entry name" value="dnaG"/>
    <property type="match status" value="1"/>
</dbReference>
<evidence type="ECO:0000259" key="15">
    <source>
        <dbReference type="PROSITE" id="PS50880"/>
    </source>
</evidence>
<keyword evidence="5 12" id="KW-0235">DNA replication</keyword>
<evidence type="ECO:0000256" key="10">
    <source>
        <dbReference type="ARBA" id="ARBA00023125"/>
    </source>
</evidence>
<accession>A0A9X4MFE2</accession>
<dbReference type="InterPro" id="IPR019475">
    <property type="entry name" value="DNA_primase_DnaB-bd"/>
</dbReference>
<dbReference type="Proteomes" id="UP001154240">
    <property type="component" value="Unassembled WGS sequence"/>
</dbReference>
<dbReference type="Pfam" id="PF10410">
    <property type="entry name" value="DnaB_bind"/>
    <property type="match status" value="1"/>
</dbReference>
<dbReference type="SUPFAM" id="SSF56731">
    <property type="entry name" value="DNA primase core"/>
    <property type="match status" value="1"/>
</dbReference>
<dbReference type="InterPro" id="IPR013264">
    <property type="entry name" value="DNAG_N"/>
</dbReference>
<name>A0A9X4MFE2_9BACT</name>
<dbReference type="FunFam" id="3.90.980.10:FF:000001">
    <property type="entry name" value="DNA primase"/>
    <property type="match status" value="1"/>
</dbReference>
<dbReference type="PANTHER" id="PTHR30313">
    <property type="entry name" value="DNA PRIMASE"/>
    <property type="match status" value="1"/>
</dbReference>
<dbReference type="PANTHER" id="PTHR30313:SF2">
    <property type="entry name" value="DNA PRIMASE"/>
    <property type="match status" value="1"/>
</dbReference>
<keyword evidence="9" id="KW-0460">Magnesium</keyword>
<keyword evidence="7 12" id="KW-0863">Zinc-finger</keyword>
<keyword evidence="8 12" id="KW-0862">Zinc</keyword>
<proteinExistence type="inferred from homology"/>
<evidence type="ECO:0000313" key="17">
    <source>
        <dbReference type="Proteomes" id="UP001154240"/>
    </source>
</evidence>
<evidence type="ECO:0000256" key="8">
    <source>
        <dbReference type="ARBA" id="ARBA00022833"/>
    </source>
</evidence>
<dbReference type="InterPro" id="IPR036977">
    <property type="entry name" value="DNA_primase_Znf_CHC2"/>
</dbReference>
<evidence type="ECO:0000256" key="14">
    <source>
        <dbReference type="PIRSR" id="PIRSR002811-1"/>
    </source>
</evidence>
<dbReference type="Pfam" id="PF13155">
    <property type="entry name" value="Toprim_2"/>
    <property type="match status" value="1"/>
</dbReference>
<keyword evidence="2 12" id="KW-0639">Primosome</keyword>
<dbReference type="GO" id="GO:0000428">
    <property type="term" value="C:DNA-directed RNA polymerase complex"/>
    <property type="evidence" value="ECO:0007669"/>
    <property type="project" value="UniProtKB-KW"/>
</dbReference>
<dbReference type="AlphaFoldDB" id="A0A9X4MFE2"/>
<dbReference type="SMART" id="SM00493">
    <property type="entry name" value="TOPRIM"/>
    <property type="match status" value="1"/>
</dbReference>
<dbReference type="InterPro" id="IPR002694">
    <property type="entry name" value="Znf_CHC2"/>
</dbReference>
<reference evidence="16" key="2">
    <citation type="submission" date="2022-10" db="EMBL/GenBank/DDBJ databases">
        <authorList>
            <person name="Aronson H.S."/>
        </authorList>
    </citation>
    <scope>NUCLEOTIDE SEQUENCE</scope>
    <source>
        <strain evidence="16">RS19-109</strain>
    </source>
</reference>
<dbReference type="GO" id="GO:0003899">
    <property type="term" value="F:DNA-directed RNA polymerase activity"/>
    <property type="evidence" value="ECO:0007669"/>
    <property type="project" value="UniProtKB-UniRule"/>
</dbReference>
<keyword evidence="6 12" id="KW-0479">Metal-binding</keyword>
<reference evidence="16" key="1">
    <citation type="journal article" date="2022" name="bioRxiv">
        <title>Thiovibrio frasassiensisgen. nov., sp. nov., an autotrophic, elemental sulfur disproportionating bacterium isolated from sulfidic karst sediment, and proposal of Thiovibrionaceae fam. nov.</title>
        <authorList>
            <person name="Aronson H."/>
            <person name="Thomas C."/>
            <person name="Bhattacharyya M."/>
            <person name="Eckstein S."/>
            <person name="Jensen S."/>
            <person name="Barco R."/>
            <person name="Macalady J."/>
            <person name="Amend J."/>
        </authorList>
    </citation>
    <scope>NUCLEOTIDE SEQUENCE</scope>
    <source>
        <strain evidence="16">RS19-109</strain>
    </source>
</reference>
<evidence type="ECO:0000256" key="6">
    <source>
        <dbReference type="ARBA" id="ARBA00022723"/>
    </source>
</evidence>
<sequence>MAVNQGDDTVQLIKDAADIAEIIGEHVSLKRAGTNLKGLCPFHSEKTPSFTVNPDRKTYHCFGCGEGGDVFSFMMNFHHLSFVEALKELARKYQIALPEKPLNPQELEKAQKREAMQAANEKAAELFHQLLLSDASAKKAREYLEQRGISEEISKEFRLGFAPDSWNFLVNTLPKQNITPDAAKEAGLIVPRDNGGFYDRFRNRVMFPIVGLTGRVIAFGGRILDDGQPKYMNSPESPVFDKSRTLFGLFQNREHIRQAKNCLVVEGNFDLISLAVHGVRNVVAPLGTALTQAQIRSLKGYTDEVILLFDGDQAGLKAAMRSVPLFLSEQVTARIAVLPEDHDPDTFVREFGREGLDKHLKTAMPLPEFVFDKLVAQYGASVAGKAKIVAELQELIKAIGDQHLQRTLFVSHFAKKLGLSPQQLLAGVILPPPANSQAAKSKAGQGKGEAPLPMKQRQLLEFLLAYPEYLPAFLEAGLEEIIMNRFGLAILHLLKKQPDLSGGSEQLLELATGPERAFISELLISTPSHSEEMKEQMAQEMLSWLTSSSLKAKKERLMQQISEAQQTQNEQLLLELMSKKIQMDEALHS</sequence>
<evidence type="ECO:0000256" key="4">
    <source>
        <dbReference type="ARBA" id="ARBA00022695"/>
    </source>
</evidence>
<dbReference type="InterPro" id="IPR006171">
    <property type="entry name" value="TOPRIM_dom"/>
</dbReference>
<gene>
    <name evidence="12 16" type="primary">dnaG</name>
    <name evidence="16" type="ORF">OLX77_04120</name>
</gene>
<organism evidence="16 17">
    <name type="scientific">Thiovibrio frasassiensis</name>
    <dbReference type="NCBI Taxonomy" id="2984131"/>
    <lineage>
        <taxon>Bacteria</taxon>
        <taxon>Pseudomonadati</taxon>
        <taxon>Thermodesulfobacteriota</taxon>
        <taxon>Desulfobulbia</taxon>
        <taxon>Desulfobulbales</taxon>
        <taxon>Thiovibrionaceae</taxon>
        <taxon>Thiovibrio</taxon>
    </lineage>
</organism>
<evidence type="ECO:0000256" key="12">
    <source>
        <dbReference type="HAMAP-Rule" id="MF_00974"/>
    </source>
</evidence>
<keyword evidence="4 12" id="KW-0548">Nucleotidyltransferase</keyword>
<comment type="domain">
    <text evidence="12">Contains an N-terminal zinc-binding domain, a central core domain that contains the primase activity, and a C-terminal DnaB-binding domain.</text>
</comment>
<evidence type="ECO:0000256" key="7">
    <source>
        <dbReference type="ARBA" id="ARBA00022771"/>
    </source>
</evidence>
<dbReference type="Pfam" id="PF08275">
    <property type="entry name" value="DNAG_N"/>
    <property type="match status" value="1"/>
</dbReference>
<dbReference type="EMBL" id="JAPHEH010000001">
    <property type="protein sequence ID" value="MDG4475346.1"/>
    <property type="molecule type" value="Genomic_DNA"/>
</dbReference>
<dbReference type="Gene3D" id="3.90.580.10">
    <property type="entry name" value="Zinc finger, CHC2-type domain"/>
    <property type="match status" value="1"/>
</dbReference>
<dbReference type="PROSITE" id="PS50880">
    <property type="entry name" value="TOPRIM"/>
    <property type="match status" value="1"/>
</dbReference>
<dbReference type="InterPro" id="IPR034151">
    <property type="entry name" value="TOPRIM_DnaG_bac"/>
</dbReference>
<evidence type="ECO:0000256" key="3">
    <source>
        <dbReference type="ARBA" id="ARBA00022679"/>
    </source>
</evidence>
<evidence type="ECO:0000256" key="1">
    <source>
        <dbReference type="ARBA" id="ARBA00022478"/>
    </source>
</evidence>
<dbReference type="PIRSF" id="PIRSF002811">
    <property type="entry name" value="DnaG"/>
    <property type="match status" value="1"/>
</dbReference>
<comment type="caution">
    <text evidence="16">The sequence shown here is derived from an EMBL/GenBank/DDBJ whole genome shotgun (WGS) entry which is preliminary data.</text>
</comment>
<comment type="similarity">
    <text evidence="12 13">Belongs to the DnaG primase family.</text>
</comment>
<keyword evidence="17" id="KW-1185">Reference proteome</keyword>
<dbReference type="GO" id="GO:0003677">
    <property type="term" value="F:DNA binding"/>
    <property type="evidence" value="ECO:0007669"/>
    <property type="project" value="UniProtKB-KW"/>
</dbReference>
<keyword evidence="11 12" id="KW-0804">Transcription</keyword>
<keyword evidence="3 12" id="KW-0808">Transferase</keyword>
<evidence type="ECO:0000256" key="9">
    <source>
        <dbReference type="ARBA" id="ARBA00022842"/>
    </source>
</evidence>
<evidence type="ECO:0000256" key="5">
    <source>
        <dbReference type="ARBA" id="ARBA00022705"/>
    </source>
</evidence>
<dbReference type="InterPro" id="IPR037068">
    <property type="entry name" value="DNA_primase_core_N_sf"/>
</dbReference>
<dbReference type="CDD" id="cd03364">
    <property type="entry name" value="TOPRIM_DnaG_primases"/>
    <property type="match status" value="1"/>
</dbReference>
<dbReference type="EC" id="2.7.7.101" evidence="12"/>
<dbReference type="Pfam" id="PF01807">
    <property type="entry name" value="Zn_ribbon_DnaG"/>
    <property type="match status" value="1"/>
</dbReference>
<dbReference type="InterPro" id="IPR030846">
    <property type="entry name" value="DnaG_bac"/>
</dbReference>
<dbReference type="Gene3D" id="3.40.1360.10">
    <property type="match status" value="1"/>
</dbReference>